<gene>
    <name evidence="2" type="ORF">OKJ99_00795</name>
</gene>
<dbReference type="PROSITE" id="PS51257">
    <property type="entry name" value="PROKAR_LIPOPROTEIN"/>
    <property type="match status" value="1"/>
</dbReference>
<name>A0ABU6EZP2_9ACTN</name>
<evidence type="ECO:0008006" key="4">
    <source>
        <dbReference type="Google" id="ProtNLM"/>
    </source>
</evidence>
<reference evidence="2 3" key="1">
    <citation type="submission" date="2022-10" db="EMBL/GenBank/DDBJ databases">
        <authorList>
            <person name="Xie J."/>
            <person name="Shen N."/>
        </authorList>
    </citation>
    <scope>NUCLEOTIDE SEQUENCE [LARGE SCALE GENOMIC DNA]</scope>
    <source>
        <strain evidence="2 3">YIM65594</strain>
    </source>
</reference>
<sequence>MRRGRSAGSCLVAMCTALAVAATGCGSSDSHADRPKHTELGGPDRVAELSDAQLAEVSHAQELLTKHCMADRGFRYGVAKQPTADELRTPGYVLDDPRWAREYGYGGQLEREQDRARKADPNVAHYRTLSRDGQLRWSNALFGGPESGTVEARTPGGGTVSMATGGCNAEALRALYGDLRTWFTADKTVSGLGALYEPRIKRNKRFATAVDSWSVCMNRQGHRYADPASLRERVPTLTHGVSHRRAHAVEVRLATAEATCARSSGLGNIARGLERTYRAEYAAGRFREPFETRVRLQHKALAKAERVLADVSG</sequence>
<accession>A0ABU6EZP2</accession>
<proteinExistence type="predicted"/>
<feature type="chain" id="PRO_5046630281" description="Lipoprotein" evidence="1">
    <location>
        <begin position="22"/>
        <end position="313"/>
    </location>
</feature>
<evidence type="ECO:0000313" key="3">
    <source>
        <dbReference type="Proteomes" id="UP001354931"/>
    </source>
</evidence>
<dbReference type="Proteomes" id="UP001354931">
    <property type="component" value="Unassembled WGS sequence"/>
</dbReference>
<comment type="caution">
    <text evidence="2">The sequence shown here is derived from an EMBL/GenBank/DDBJ whole genome shotgun (WGS) entry which is preliminary data.</text>
</comment>
<dbReference type="EMBL" id="JAOZYC010000001">
    <property type="protein sequence ID" value="MEB8336057.1"/>
    <property type="molecule type" value="Genomic_DNA"/>
</dbReference>
<protein>
    <recommendedName>
        <fullName evidence="4">Lipoprotein</fullName>
    </recommendedName>
</protein>
<feature type="signal peptide" evidence="1">
    <location>
        <begin position="1"/>
        <end position="21"/>
    </location>
</feature>
<evidence type="ECO:0000256" key="1">
    <source>
        <dbReference type="SAM" id="SignalP"/>
    </source>
</evidence>
<dbReference type="RefSeq" id="WP_326013620.1">
    <property type="nucleotide sequence ID" value="NZ_JAOZYC010000001.1"/>
</dbReference>
<organism evidence="2 3">
    <name type="scientific">Streptomyces endophyticus</name>
    <dbReference type="NCBI Taxonomy" id="714166"/>
    <lineage>
        <taxon>Bacteria</taxon>
        <taxon>Bacillati</taxon>
        <taxon>Actinomycetota</taxon>
        <taxon>Actinomycetes</taxon>
        <taxon>Kitasatosporales</taxon>
        <taxon>Streptomycetaceae</taxon>
        <taxon>Streptomyces</taxon>
    </lineage>
</organism>
<evidence type="ECO:0000313" key="2">
    <source>
        <dbReference type="EMBL" id="MEB8336057.1"/>
    </source>
</evidence>
<keyword evidence="3" id="KW-1185">Reference proteome</keyword>
<keyword evidence="1" id="KW-0732">Signal</keyword>